<evidence type="ECO:0000256" key="1">
    <source>
        <dbReference type="SAM" id="MobiDB-lite"/>
    </source>
</evidence>
<dbReference type="InterPro" id="IPR013429">
    <property type="entry name" value="Regulatory_FmdB_Zinc_ribbon"/>
</dbReference>
<feature type="region of interest" description="Disordered" evidence="1">
    <location>
        <begin position="79"/>
        <end position="100"/>
    </location>
</feature>
<sequence length="100" mass="11131">MAIYEFGCGSCKAKIERIQSFHAPLPVCCGEEMTRLMSLPASPVFIGTGTYATDYGNMPHHLKPYDQRVRAGNECHRNELRVARPGPTDPKTAHEIKQLS</sequence>
<comment type="caution">
    <text evidence="3">The sequence shown here is derived from an EMBL/GenBank/DDBJ whole genome shotgun (WGS) entry which is preliminary data.</text>
</comment>
<reference evidence="3" key="1">
    <citation type="journal article" date="2015" name="Nature">
        <title>Complex archaea that bridge the gap between prokaryotes and eukaryotes.</title>
        <authorList>
            <person name="Spang A."/>
            <person name="Saw J.H."/>
            <person name="Jorgensen S.L."/>
            <person name="Zaremba-Niedzwiedzka K."/>
            <person name="Martijn J."/>
            <person name="Lind A.E."/>
            <person name="van Eijk R."/>
            <person name="Schleper C."/>
            <person name="Guy L."/>
            <person name="Ettema T.J."/>
        </authorList>
    </citation>
    <scope>NUCLEOTIDE SEQUENCE</scope>
</reference>
<dbReference type="NCBIfam" id="TIGR02605">
    <property type="entry name" value="CxxC_CxxC_SSSS"/>
    <property type="match status" value="1"/>
</dbReference>
<protein>
    <recommendedName>
        <fullName evidence="2">Putative regulatory protein FmdB zinc ribbon domain-containing protein</fullName>
    </recommendedName>
</protein>
<feature type="compositionally biased region" description="Basic and acidic residues" evidence="1">
    <location>
        <begin position="91"/>
        <end position="100"/>
    </location>
</feature>
<proteinExistence type="predicted"/>
<dbReference type="EMBL" id="LAZR01011683">
    <property type="protein sequence ID" value="KKM60412.1"/>
    <property type="molecule type" value="Genomic_DNA"/>
</dbReference>
<dbReference type="SMART" id="SM00834">
    <property type="entry name" value="CxxC_CXXC_SSSS"/>
    <property type="match status" value="1"/>
</dbReference>
<organism evidence="3">
    <name type="scientific">marine sediment metagenome</name>
    <dbReference type="NCBI Taxonomy" id="412755"/>
    <lineage>
        <taxon>unclassified sequences</taxon>
        <taxon>metagenomes</taxon>
        <taxon>ecological metagenomes</taxon>
    </lineage>
</organism>
<accession>A0A0F9LTJ8</accession>
<gene>
    <name evidence="3" type="ORF">LCGC14_1542130</name>
</gene>
<evidence type="ECO:0000313" key="3">
    <source>
        <dbReference type="EMBL" id="KKM60412.1"/>
    </source>
</evidence>
<feature type="domain" description="Putative regulatory protein FmdB zinc ribbon" evidence="2">
    <location>
        <begin position="1"/>
        <end position="38"/>
    </location>
</feature>
<dbReference type="AlphaFoldDB" id="A0A0F9LTJ8"/>
<name>A0A0F9LTJ8_9ZZZZ</name>
<evidence type="ECO:0000259" key="2">
    <source>
        <dbReference type="SMART" id="SM00834"/>
    </source>
</evidence>